<protein>
    <submittedName>
        <fullName evidence="7">Blast:Ribonuclease kappa</fullName>
    </submittedName>
</protein>
<evidence type="ECO:0000256" key="6">
    <source>
        <dbReference type="SAM" id="Phobius"/>
    </source>
</evidence>
<evidence type="ECO:0000256" key="4">
    <source>
        <dbReference type="ARBA" id="ARBA00022989"/>
    </source>
</evidence>
<keyword evidence="4 6" id="KW-1133">Transmembrane helix</keyword>
<dbReference type="OMA" id="VSTRCFV"/>
<accession>A0A3B0IXY1</accession>
<keyword evidence="5 6" id="KW-0472">Membrane</keyword>
<keyword evidence="3 6" id="KW-0812">Transmembrane</keyword>
<evidence type="ECO:0000256" key="1">
    <source>
        <dbReference type="ARBA" id="ARBA00004141"/>
    </source>
</evidence>
<evidence type="ECO:0000313" key="8">
    <source>
        <dbReference type="Proteomes" id="UP000268350"/>
    </source>
</evidence>
<dbReference type="Proteomes" id="UP000268350">
    <property type="component" value="Unassembled WGS sequence"/>
</dbReference>
<evidence type="ECO:0000256" key="5">
    <source>
        <dbReference type="ARBA" id="ARBA00023136"/>
    </source>
</evidence>
<evidence type="ECO:0000256" key="3">
    <source>
        <dbReference type="ARBA" id="ARBA00022692"/>
    </source>
</evidence>
<dbReference type="STRING" id="7266.A0A3B0IXY1"/>
<feature type="transmembrane region" description="Helical" evidence="6">
    <location>
        <begin position="58"/>
        <end position="86"/>
    </location>
</feature>
<dbReference type="AlphaFoldDB" id="A0A3B0IXY1"/>
<reference evidence="8" key="1">
    <citation type="submission" date="2018-01" db="EMBL/GenBank/DDBJ databases">
        <authorList>
            <person name="Alioto T."/>
            <person name="Alioto T."/>
        </authorList>
    </citation>
    <scope>NUCLEOTIDE SEQUENCE [LARGE SCALE GENOMIC DNA]</scope>
</reference>
<evidence type="ECO:0000313" key="7">
    <source>
        <dbReference type="EMBL" id="SPP72754.1"/>
    </source>
</evidence>
<organism evidence="7 8">
    <name type="scientific">Drosophila guanche</name>
    <name type="common">Fruit fly</name>
    <dbReference type="NCBI Taxonomy" id="7266"/>
    <lineage>
        <taxon>Eukaryota</taxon>
        <taxon>Metazoa</taxon>
        <taxon>Ecdysozoa</taxon>
        <taxon>Arthropoda</taxon>
        <taxon>Hexapoda</taxon>
        <taxon>Insecta</taxon>
        <taxon>Pterygota</taxon>
        <taxon>Neoptera</taxon>
        <taxon>Endopterygota</taxon>
        <taxon>Diptera</taxon>
        <taxon>Brachycera</taxon>
        <taxon>Muscomorpha</taxon>
        <taxon>Ephydroidea</taxon>
        <taxon>Drosophilidae</taxon>
        <taxon>Drosophila</taxon>
        <taxon>Sophophora</taxon>
    </lineage>
</organism>
<evidence type="ECO:0000256" key="2">
    <source>
        <dbReference type="ARBA" id="ARBA00008458"/>
    </source>
</evidence>
<feature type="transmembrane region" description="Helical" evidence="6">
    <location>
        <begin position="7"/>
        <end position="30"/>
    </location>
</feature>
<dbReference type="OrthoDB" id="67317at2759"/>
<proteinExistence type="inferred from homology"/>
<name>A0A3B0IXY1_DROGU</name>
<dbReference type="InterPro" id="IPR026770">
    <property type="entry name" value="RNase_K"/>
</dbReference>
<dbReference type="GO" id="GO:0016020">
    <property type="term" value="C:membrane"/>
    <property type="evidence" value="ECO:0007669"/>
    <property type="project" value="UniProtKB-SubCell"/>
</dbReference>
<keyword evidence="8" id="KW-1185">Reference proteome</keyword>
<dbReference type="EMBL" id="OUUW01000001">
    <property type="protein sequence ID" value="SPP72754.1"/>
    <property type="molecule type" value="Genomic_DNA"/>
</dbReference>
<dbReference type="GO" id="GO:0004521">
    <property type="term" value="F:RNA endonuclease activity"/>
    <property type="evidence" value="ECO:0007669"/>
    <property type="project" value="InterPro"/>
</dbReference>
<sequence>MACGPKCSFFCLFISVWGVIQLTLMGMFFLTHSLTLVEDLPLTLLSHSLERFKFDADVAYFTVAIRCFATAFLYLCFGILSIFCVCRNKAKERSALKSSLKH</sequence>
<gene>
    <name evidence="7" type="ORF">DGUA_6G000127</name>
</gene>
<comment type="subcellular location">
    <subcellularLocation>
        <location evidence="1">Membrane</location>
        <topology evidence="1">Multi-pass membrane protein</topology>
    </subcellularLocation>
</comment>
<comment type="similarity">
    <text evidence="2">Belongs to the RNase K family.</text>
</comment>
<dbReference type="PANTHER" id="PTHR31733">
    <property type="entry name" value="RIBONUCLEASE KAPPA"/>
    <property type="match status" value="1"/>
</dbReference>